<sequence>MSRISKDVDISFINSDLSVIKPVLPLIRSDVLILPKEEDLHQITIEMTLQDPIKALPSRLFQLSPAHMIFLNTQAAQLGNSIKPNKATSMISSNSGTEIDFHKLFMALMGSMETKIFKRKAGNKIRVYSISLVLDLSPSTVCSTNLYHTIFTFIFALNLLSRLTIPHVDVIICSDRPYLVHKDAKPETILKPSSDLWLALGYAVSVATMYGGDSLAKGMLMALTLQSYRTCPSVLYSPVSQKSIWCFTDGNIGPLPRCLIHSCQHRAYIVDIDVIGIGLGIQGSICLEYAFQRCCYSVNPEELGEAIDCMYNPKTNKYKKPHFMIRCSEFQDIGDIKKIISCKPRNSYLADSVKRHCRSVNTWFGGDRLNHKAFSKDAIGEGGSGNIEDADAYRDGAFEGFSILVCMFYSNSDRSSVDANISEDVFRNGLKGGASPFKSMQRKGFSVTIVKTYSSAIKELDKGSHCVCMVLSSAGFQDSVSDGKYAQEFIRCLNLYWQQGGCLFLFGENDPFFFEVNMFLAQAKFETERGIRSCGFKLYGNWEGAKRSKTWIEDKGASSSMLSRGTFCAQTSIRVGRRQIPAVRGGLRRIFEGNTIAMFSEHSEEKMYPFVPFA</sequence>
<name>A0ABQ5KPX1_9EUKA</name>
<comment type="caution">
    <text evidence="1">The sequence shown here is derived from an EMBL/GenBank/DDBJ whole genome shotgun (WGS) entry which is preliminary data.</text>
</comment>
<evidence type="ECO:0000313" key="1">
    <source>
        <dbReference type="EMBL" id="GKT34517.1"/>
    </source>
</evidence>
<organism evidence="1 2">
    <name type="scientific">Aduncisulcus paluster</name>
    <dbReference type="NCBI Taxonomy" id="2918883"/>
    <lineage>
        <taxon>Eukaryota</taxon>
        <taxon>Metamonada</taxon>
        <taxon>Carpediemonas-like organisms</taxon>
        <taxon>Aduncisulcus</taxon>
    </lineage>
</organism>
<reference evidence="1" key="1">
    <citation type="submission" date="2022-03" db="EMBL/GenBank/DDBJ databases">
        <title>Draft genome sequence of Aduncisulcus paluster, a free-living microaerophilic Fornicata.</title>
        <authorList>
            <person name="Yuyama I."/>
            <person name="Kume K."/>
            <person name="Tamura T."/>
            <person name="Inagaki Y."/>
            <person name="Hashimoto T."/>
        </authorList>
    </citation>
    <scope>NUCLEOTIDE SEQUENCE</scope>
    <source>
        <strain evidence="1">NY0171</strain>
    </source>
</reference>
<gene>
    <name evidence="1" type="ORF">ADUPG1_007859</name>
</gene>
<feature type="non-terminal residue" evidence="1">
    <location>
        <position position="614"/>
    </location>
</feature>
<proteinExistence type="predicted"/>
<dbReference type="Proteomes" id="UP001057375">
    <property type="component" value="Unassembled WGS sequence"/>
</dbReference>
<keyword evidence="2" id="KW-1185">Reference proteome</keyword>
<dbReference type="EMBL" id="BQXS01010823">
    <property type="protein sequence ID" value="GKT34517.1"/>
    <property type="molecule type" value="Genomic_DNA"/>
</dbReference>
<protein>
    <submittedName>
        <fullName evidence="1">Uncharacterized protein</fullName>
    </submittedName>
</protein>
<accession>A0ABQ5KPX1</accession>
<evidence type="ECO:0000313" key="2">
    <source>
        <dbReference type="Proteomes" id="UP001057375"/>
    </source>
</evidence>